<dbReference type="InterPro" id="IPR027417">
    <property type="entry name" value="P-loop_NTPase"/>
</dbReference>
<keyword evidence="2 5" id="KW-0547">Nucleotide-binding</keyword>
<comment type="caution">
    <text evidence="9">The sequence shown here is derived from an EMBL/GenBank/DDBJ whole genome shotgun (WGS) entry which is preliminary data.</text>
</comment>
<dbReference type="InterPro" id="IPR003593">
    <property type="entry name" value="AAA+_ATPase"/>
</dbReference>
<keyword evidence="7" id="KW-1133">Transmembrane helix</keyword>
<evidence type="ECO:0000256" key="5">
    <source>
        <dbReference type="PROSITE-ProRule" id="PRU00289"/>
    </source>
</evidence>
<dbReference type="PANTHER" id="PTHR22683:SF41">
    <property type="entry name" value="DNA TRANSLOCASE FTSK"/>
    <property type="match status" value="1"/>
</dbReference>
<proteinExistence type="inferred from homology"/>
<dbReference type="PROSITE" id="PS50901">
    <property type="entry name" value="FTSK"/>
    <property type="match status" value="1"/>
</dbReference>
<feature type="transmembrane region" description="Helical" evidence="7">
    <location>
        <begin position="150"/>
        <end position="172"/>
    </location>
</feature>
<dbReference type="SUPFAM" id="SSF46785">
    <property type="entry name" value="Winged helix' DNA-binding domain"/>
    <property type="match status" value="1"/>
</dbReference>
<sequence>MAKTKQKKKKSNKNTVDSEILRYVIALAAITVTLIAALQLGIVGQFLTTITRYLFGTYYGVVYGLCLLGGLAVLFGQKFPVFSVKTLIAIGAVLIAMILWSAIPQDPQLTGFKVFSEYLSHTGEHFSSPSTVAAQGGVLGALLYSLSSLLFARTGTVLVIFALLALAALLMIKTEVYVSLWQSLTGALHREKKPKPKRSKRETESDSLEVAAEERKVIGTVELGKKKKKSIFLTPDDEPAAEEELPSPVVKKEKKKEEKEKPAVEELPKVVSVGSGAGAVDYKLPALTMLDEIQAKSRSVLNQNAASIKGKKLIEVLGNFGINAQLVATHIGPAVTKFEIRPDSNVKVSKINAISDNLKMELAARDIRIEAPIPGRNAVGIEIPNVETTPVKMLELMRQLPDDKKDKKLLLALGKDLMGKGIFCQLDKMPHLLIAGATGSGKSVCMNTIITSLLMRTSPDEVKLLLVDPKKVEFTPYREIPHLIGPVISDGAEAARALKVIVMMMENRYEVFAQVGVRNIAGYNEKIAKEPQPNLQPMPFIVVIIDELADLMAVAGKEVEMSIQRITQLARAAGIHLIVATQRPSTDVITGIIKANIPSRIAFSVSSGIDSRTILDHVGAERLLGNGDMLYFPIGEPSPVRLQGVYVTDEEVKRITDFVSAQMKPRYEDAFIRLEGVDNNESTAVVSAQDDPLYEEVKDYVIETQKASTSLLQRRFGIGYNRAARLIDVLEERGIIGPVQGSKPRDVYIKKTDVQDDEEEN</sequence>
<gene>
    <name evidence="9" type="ORF">DWY25_01505</name>
</gene>
<feature type="transmembrane region" description="Helical" evidence="7">
    <location>
        <begin position="82"/>
        <end position="103"/>
    </location>
</feature>
<dbReference type="SUPFAM" id="SSF52540">
    <property type="entry name" value="P-loop containing nucleoside triphosphate hydrolases"/>
    <property type="match status" value="1"/>
</dbReference>
<dbReference type="SMART" id="SM00843">
    <property type="entry name" value="Ftsk_gamma"/>
    <property type="match status" value="1"/>
</dbReference>
<evidence type="ECO:0000313" key="10">
    <source>
        <dbReference type="Proteomes" id="UP000284178"/>
    </source>
</evidence>
<dbReference type="GO" id="GO:0016020">
    <property type="term" value="C:membrane"/>
    <property type="evidence" value="ECO:0007669"/>
    <property type="project" value="UniProtKB-SubCell"/>
</dbReference>
<evidence type="ECO:0000256" key="4">
    <source>
        <dbReference type="ARBA" id="ARBA00023125"/>
    </source>
</evidence>
<dbReference type="CDD" id="cd01127">
    <property type="entry name" value="TrwB_TraG_TraD_VirD4"/>
    <property type="match status" value="1"/>
</dbReference>
<keyword evidence="7" id="KW-0472">Membrane</keyword>
<dbReference type="InterPro" id="IPR050206">
    <property type="entry name" value="FtsK/SpoIIIE/SftA"/>
</dbReference>
<dbReference type="RefSeq" id="WP_117892791.1">
    <property type="nucleotide sequence ID" value="NZ_CABJCV010000001.1"/>
</dbReference>
<keyword evidence="10" id="KW-1185">Reference proteome</keyword>
<dbReference type="Pfam" id="PF01580">
    <property type="entry name" value="FtsK_SpoIIIE"/>
    <property type="match status" value="1"/>
</dbReference>
<dbReference type="Gene3D" id="1.10.10.10">
    <property type="entry name" value="Winged helix-like DNA-binding domain superfamily/Winged helix DNA-binding domain"/>
    <property type="match status" value="1"/>
</dbReference>
<feature type="domain" description="FtsK" evidence="8">
    <location>
        <begin position="419"/>
        <end position="612"/>
    </location>
</feature>
<keyword evidence="3 5" id="KW-0067">ATP-binding</keyword>
<name>A0A412G6Q8_9FIRM</name>
<dbReference type="InterPro" id="IPR002543">
    <property type="entry name" value="FtsK_dom"/>
</dbReference>
<feature type="binding site" evidence="5">
    <location>
        <begin position="436"/>
        <end position="443"/>
    </location>
    <ligand>
        <name>ATP</name>
        <dbReference type="ChEBI" id="CHEBI:30616"/>
    </ligand>
</feature>
<evidence type="ECO:0000256" key="2">
    <source>
        <dbReference type="ARBA" id="ARBA00022741"/>
    </source>
</evidence>
<evidence type="ECO:0000259" key="8">
    <source>
        <dbReference type="PROSITE" id="PS50901"/>
    </source>
</evidence>
<dbReference type="SMART" id="SM00382">
    <property type="entry name" value="AAA"/>
    <property type="match status" value="1"/>
</dbReference>
<reference evidence="9 10" key="1">
    <citation type="submission" date="2018-08" db="EMBL/GenBank/DDBJ databases">
        <title>A genome reference for cultivated species of the human gut microbiota.</title>
        <authorList>
            <person name="Zou Y."/>
            <person name="Xue W."/>
            <person name="Luo G."/>
        </authorList>
    </citation>
    <scope>NUCLEOTIDE SEQUENCE [LARGE SCALE GENOMIC DNA]</scope>
    <source>
        <strain evidence="9 10">AF24-29</strain>
    </source>
</reference>
<protein>
    <submittedName>
        <fullName evidence="9">DNA translocase FtsK</fullName>
    </submittedName>
</protein>
<organism evidence="9 10">
    <name type="scientific">Holdemania filiformis</name>
    <dbReference type="NCBI Taxonomy" id="61171"/>
    <lineage>
        <taxon>Bacteria</taxon>
        <taxon>Bacillati</taxon>
        <taxon>Bacillota</taxon>
        <taxon>Erysipelotrichia</taxon>
        <taxon>Erysipelotrichales</taxon>
        <taxon>Erysipelotrichaceae</taxon>
        <taxon>Holdemania</taxon>
    </lineage>
</organism>
<dbReference type="Pfam" id="PF17854">
    <property type="entry name" value="FtsK_alpha"/>
    <property type="match status" value="1"/>
</dbReference>
<evidence type="ECO:0000313" key="9">
    <source>
        <dbReference type="EMBL" id="RGR76997.1"/>
    </source>
</evidence>
<accession>A0A412G6Q8</accession>
<dbReference type="Proteomes" id="UP000284178">
    <property type="component" value="Unassembled WGS sequence"/>
</dbReference>
<dbReference type="InterPro" id="IPR041027">
    <property type="entry name" value="FtsK_alpha"/>
</dbReference>
<dbReference type="PANTHER" id="PTHR22683">
    <property type="entry name" value="SPORULATION PROTEIN RELATED"/>
    <property type="match status" value="1"/>
</dbReference>
<dbReference type="Gene3D" id="3.40.50.300">
    <property type="entry name" value="P-loop containing nucleotide triphosphate hydrolases"/>
    <property type="match status" value="1"/>
</dbReference>
<feature type="transmembrane region" description="Helical" evidence="7">
    <location>
        <begin position="20"/>
        <end position="47"/>
    </location>
</feature>
<keyword evidence="4" id="KW-0238">DNA-binding</keyword>
<evidence type="ECO:0000256" key="1">
    <source>
        <dbReference type="ARBA" id="ARBA00006474"/>
    </source>
</evidence>
<dbReference type="AlphaFoldDB" id="A0A412G6Q8"/>
<evidence type="ECO:0000256" key="7">
    <source>
        <dbReference type="SAM" id="Phobius"/>
    </source>
</evidence>
<dbReference type="InterPro" id="IPR036390">
    <property type="entry name" value="WH_DNA-bd_sf"/>
</dbReference>
<dbReference type="GO" id="GO:0005524">
    <property type="term" value="F:ATP binding"/>
    <property type="evidence" value="ECO:0007669"/>
    <property type="project" value="UniProtKB-UniRule"/>
</dbReference>
<keyword evidence="7" id="KW-0812">Transmembrane</keyword>
<feature type="transmembrane region" description="Helical" evidence="7">
    <location>
        <begin position="53"/>
        <end position="75"/>
    </location>
</feature>
<dbReference type="GeneID" id="83014082"/>
<evidence type="ECO:0000256" key="3">
    <source>
        <dbReference type="ARBA" id="ARBA00022840"/>
    </source>
</evidence>
<dbReference type="InterPro" id="IPR036388">
    <property type="entry name" value="WH-like_DNA-bd_sf"/>
</dbReference>
<comment type="similarity">
    <text evidence="1">Belongs to the FtsK/SpoIIIE/SftA family.</text>
</comment>
<dbReference type="GO" id="GO:0003677">
    <property type="term" value="F:DNA binding"/>
    <property type="evidence" value="ECO:0007669"/>
    <property type="project" value="UniProtKB-KW"/>
</dbReference>
<dbReference type="Pfam" id="PF09397">
    <property type="entry name" value="FtsK_gamma"/>
    <property type="match status" value="1"/>
</dbReference>
<evidence type="ECO:0000256" key="6">
    <source>
        <dbReference type="SAM" id="MobiDB-lite"/>
    </source>
</evidence>
<dbReference type="InterPro" id="IPR018541">
    <property type="entry name" value="Ftsk_gamma"/>
</dbReference>
<feature type="region of interest" description="Disordered" evidence="6">
    <location>
        <begin position="237"/>
        <end position="261"/>
    </location>
</feature>
<dbReference type="Gene3D" id="3.30.980.40">
    <property type="match status" value="1"/>
</dbReference>
<dbReference type="EMBL" id="QRUP01000001">
    <property type="protein sequence ID" value="RGR76997.1"/>
    <property type="molecule type" value="Genomic_DNA"/>
</dbReference>